<protein>
    <submittedName>
        <fullName evidence="3">DEAD/DEAH box helicase family protein</fullName>
    </submittedName>
</protein>
<dbReference type="InterPro" id="IPR027417">
    <property type="entry name" value="P-loop_NTPase"/>
</dbReference>
<dbReference type="Gene3D" id="3.40.50.300">
    <property type="entry name" value="P-loop containing nucleotide triphosphate hydrolases"/>
    <property type="match status" value="2"/>
</dbReference>
<sequence>VLDKQQGIIDLFKEWIWQDEDRRWKVEDTYNRLFKNFDPEHYDGRNLTFPKMSSSIKLYPYQKDAVQRIIHEKNTLLAYDVGAGKTYIMIAAAMKLRQNGISRKNLFVVPNNIVGQWEQMFFILFPSSKILTVTPKSFKPELRQKILRQIQCGDFDGIIMAYSCFELIPLSQEYMLKQMNMDLERIQDVIRTIRYEPGIGAALNREENYIRKLTQQLSSAFHVAADEITFDKLEINTIFVDEAHNFKNIPIRSNLKNIAGINLKGSLKCLHMQHAVRCVQEQNGGRGTVFATGTPLCNSISDAYTMQMYLQPDIMKGTHLDRFDNWIKSFAKPEYVCEIDVDTSKYRYVHRLSKFFNLPELSRMFASVTSFYSVQEEPGLPEIRNHHNIILKGSPELSEYMADLCGRTELIRARVIDRSKDNMLKVSTDGRKAALDLRLVGHTQPQDETCKIRRCVENVLYLYQEYPHCSQIIFCDYSTPKKDCFNVYSELKTLLMEQGIPQKEIAFIHSYHSEASRLSLYEKVNTGKIRILIGSTFKLGIGANVQTLLKAVHHLDVPWRPADMVQREGRIIRKGNRNNEIHIFRYITEGSFDSYSWQLLETKQRFISQFLNGSAYQRSTSDLEDNVLTYAQVKSLAISEPLMKELADKQNEIRRLRILSSSFSQNLSDAIESAENKKKQLSVLKKRLESTLASADFLAQFTGDDYKHSIDSVKMALDKTTIFGETPLPKDLAAMDFKISLPDRQNEKKPYIILNRLDTPYFVNVSMSVSGNRRRLYNFFIHFPRQAEEIQAQIDKIENSLKELDTIKRKINPYPDQIRILQTEADHLQTQMIETQNKLRNARNR</sequence>
<feature type="coiled-coil region" evidence="1">
    <location>
        <begin position="787"/>
        <end position="845"/>
    </location>
</feature>
<dbReference type="Pfam" id="PF04851">
    <property type="entry name" value="ResIII"/>
    <property type="match status" value="1"/>
</dbReference>
<feature type="coiled-coil region" evidence="1">
    <location>
        <begin position="664"/>
        <end position="691"/>
    </location>
</feature>
<gene>
    <name evidence="3" type="ORF">IAA08_07440</name>
</gene>
<dbReference type="GO" id="GO:0004386">
    <property type="term" value="F:helicase activity"/>
    <property type="evidence" value="ECO:0007669"/>
    <property type="project" value="UniProtKB-KW"/>
</dbReference>
<keyword evidence="1" id="KW-0175">Coiled coil</keyword>
<feature type="non-terminal residue" evidence="3">
    <location>
        <position position="1"/>
    </location>
</feature>
<dbReference type="InterPro" id="IPR001650">
    <property type="entry name" value="Helicase_C-like"/>
</dbReference>
<evidence type="ECO:0000259" key="2">
    <source>
        <dbReference type="PROSITE" id="PS51194"/>
    </source>
</evidence>
<evidence type="ECO:0000313" key="4">
    <source>
        <dbReference type="Proteomes" id="UP000824024"/>
    </source>
</evidence>
<feature type="domain" description="Helicase C-terminal" evidence="2">
    <location>
        <begin position="461"/>
        <end position="624"/>
    </location>
</feature>
<proteinExistence type="predicted"/>
<evidence type="ECO:0000256" key="1">
    <source>
        <dbReference type="SAM" id="Coils"/>
    </source>
</evidence>
<dbReference type="SUPFAM" id="SSF52540">
    <property type="entry name" value="P-loop containing nucleoside triphosphate hydrolases"/>
    <property type="match status" value="2"/>
</dbReference>
<comment type="caution">
    <text evidence="3">The sequence shown here is derived from an EMBL/GenBank/DDBJ whole genome shotgun (WGS) entry which is preliminary data.</text>
</comment>
<accession>A0A9D2IG32</accession>
<evidence type="ECO:0000313" key="3">
    <source>
        <dbReference type="EMBL" id="HIZ07750.1"/>
    </source>
</evidence>
<keyword evidence="3" id="KW-0378">Hydrolase</keyword>
<dbReference type="InterPro" id="IPR006935">
    <property type="entry name" value="Helicase/UvrB_N"/>
</dbReference>
<reference evidence="3" key="1">
    <citation type="journal article" date="2021" name="PeerJ">
        <title>Extensive microbial diversity within the chicken gut microbiome revealed by metagenomics and culture.</title>
        <authorList>
            <person name="Gilroy R."/>
            <person name="Ravi A."/>
            <person name="Getino M."/>
            <person name="Pursley I."/>
            <person name="Horton D.L."/>
            <person name="Alikhan N.F."/>
            <person name="Baker D."/>
            <person name="Gharbi K."/>
            <person name="Hall N."/>
            <person name="Watson M."/>
            <person name="Adriaenssens E.M."/>
            <person name="Foster-Nyarko E."/>
            <person name="Jarju S."/>
            <person name="Secka A."/>
            <person name="Antonio M."/>
            <person name="Oren A."/>
            <person name="Chaudhuri R.R."/>
            <person name="La Ragione R."/>
            <person name="Hildebrand F."/>
            <person name="Pallen M.J."/>
        </authorList>
    </citation>
    <scope>NUCLEOTIDE SEQUENCE</scope>
    <source>
        <strain evidence="3">CHK192-9172</strain>
    </source>
</reference>
<dbReference type="PANTHER" id="PTHR41313:SF1">
    <property type="entry name" value="DNA METHYLASE ADENINE-SPECIFIC DOMAIN-CONTAINING PROTEIN"/>
    <property type="match status" value="1"/>
</dbReference>
<dbReference type="AlphaFoldDB" id="A0A9D2IG32"/>
<dbReference type="InterPro" id="IPR014001">
    <property type="entry name" value="Helicase_ATP-bd"/>
</dbReference>
<dbReference type="EMBL" id="DXCH01000208">
    <property type="protein sequence ID" value="HIZ07750.1"/>
    <property type="molecule type" value="Genomic_DNA"/>
</dbReference>
<dbReference type="GO" id="GO:0005524">
    <property type="term" value="F:ATP binding"/>
    <property type="evidence" value="ECO:0007669"/>
    <property type="project" value="InterPro"/>
</dbReference>
<dbReference type="PANTHER" id="PTHR41313">
    <property type="entry name" value="ADENINE-SPECIFIC METHYLTRANSFERASE"/>
    <property type="match status" value="1"/>
</dbReference>
<dbReference type="GO" id="GO:0016787">
    <property type="term" value="F:hydrolase activity"/>
    <property type="evidence" value="ECO:0007669"/>
    <property type="project" value="InterPro"/>
</dbReference>
<dbReference type="SMART" id="SM00487">
    <property type="entry name" value="DEXDc"/>
    <property type="match status" value="1"/>
</dbReference>
<keyword evidence="3" id="KW-0067">ATP-binding</keyword>
<reference evidence="3" key="2">
    <citation type="submission" date="2021-04" db="EMBL/GenBank/DDBJ databases">
        <authorList>
            <person name="Gilroy R."/>
        </authorList>
    </citation>
    <scope>NUCLEOTIDE SEQUENCE</scope>
    <source>
        <strain evidence="3">CHK192-9172</strain>
    </source>
</reference>
<keyword evidence="3" id="KW-0547">Nucleotide-binding</keyword>
<organism evidence="3 4">
    <name type="scientific">Candidatus Eubacterium avistercoris</name>
    <dbReference type="NCBI Taxonomy" id="2838567"/>
    <lineage>
        <taxon>Bacteria</taxon>
        <taxon>Bacillati</taxon>
        <taxon>Bacillota</taxon>
        <taxon>Clostridia</taxon>
        <taxon>Eubacteriales</taxon>
        <taxon>Eubacteriaceae</taxon>
        <taxon>Eubacterium</taxon>
    </lineage>
</organism>
<keyword evidence="3" id="KW-0347">Helicase</keyword>
<name>A0A9D2IG32_9FIRM</name>
<dbReference type="SMART" id="SM00490">
    <property type="entry name" value="HELICc"/>
    <property type="match status" value="1"/>
</dbReference>
<dbReference type="Proteomes" id="UP000824024">
    <property type="component" value="Unassembled WGS sequence"/>
</dbReference>
<dbReference type="Pfam" id="PF00271">
    <property type="entry name" value="Helicase_C"/>
    <property type="match status" value="1"/>
</dbReference>
<dbReference type="InterPro" id="IPR052933">
    <property type="entry name" value="DNA_Protect_Modify"/>
</dbReference>
<dbReference type="PROSITE" id="PS51194">
    <property type="entry name" value="HELICASE_CTER"/>
    <property type="match status" value="1"/>
</dbReference>
<dbReference type="GO" id="GO:0003677">
    <property type="term" value="F:DNA binding"/>
    <property type="evidence" value="ECO:0007669"/>
    <property type="project" value="InterPro"/>
</dbReference>